<comment type="similarity">
    <text evidence="1">Belongs to the aldehyde dehydrogenase family.</text>
</comment>
<proteinExistence type="inferred from homology"/>
<dbReference type="AlphaFoldDB" id="A0A255YJM5"/>
<dbReference type="InterPro" id="IPR016162">
    <property type="entry name" value="Ald_DH_N"/>
</dbReference>
<dbReference type="FunFam" id="3.40.605.10:FF:000007">
    <property type="entry name" value="NAD/NADP-dependent betaine aldehyde dehydrogenase"/>
    <property type="match status" value="1"/>
</dbReference>
<dbReference type="EMBL" id="NOXT01000105">
    <property type="protein sequence ID" value="OYQ29383.1"/>
    <property type="molecule type" value="Genomic_DNA"/>
</dbReference>
<reference evidence="4 5" key="1">
    <citation type="submission" date="2017-07" db="EMBL/GenBank/DDBJ databases">
        <title>Sandarakinorhabdus cyanobacteriorum sp. nov., a novel bacterium isolated from cyanobacterial aggregates in a eutrophic lake.</title>
        <authorList>
            <person name="Cai H."/>
        </authorList>
    </citation>
    <scope>NUCLEOTIDE SEQUENCE [LARGE SCALE GENOMIC DNA]</scope>
    <source>
        <strain evidence="4 5">TH057</strain>
    </source>
</reference>
<sequence>MTDYPARPSLFIDGHWLAREGRDVHVVINPADGRPLAELPLATTADLDAALDAAQRGYPLWRATSIDQKAAVLAGAARLIRERSELIATTATLEQGKPLAEARGEAAYTAALVEFYAGEVRRNYGRVLARPAGQRSLVVHEPVGPSLALCPWNFPILNPARKLAPALAAGCSMIIKPPEEAPGTAALVLQCFIDAGLPAPVASMVFGVPDHVSRDLIASPVIRKISFTGSVPVGKHLMALAAAGAKRTTMELGGHGPVIVWEDADFEKAVTMVSAFKWRNAGQVCVSPTRIIVHDAIADRFAAALAERARALQVGPGLDAGTQMGPLANARRPAAMAGLIGDALAQGGTLLAGGERLGSAGNFWAPTVLADVPLTARLMNEEPFGPVATVSRVTTLDEAIAEANRLPFGLAAYLFTENARTANILSDAVEAGMVGINMMAMSAADAPFGGVKDSGHGSEDGPEGMRAFQVVKAIHQH</sequence>
<dbReference type="Gene3D" id="3.40.605.10">
    <property type="entry name" value="Aldehyde Dehydrogenase, Chain A, domain 1"/>
    <property type="match status" value="1"/>
</dbReference>
<accession>A0A255YJM5</accession>
<dbReference type="Pfam" id="PF00171">
    <property type="entry name" value="Aldedh"/>
    <property type="match status" value="1"/>
</dbReference>
<dbReference type="InterPro" id="IPR016163">
    <property type="entry name" value="Ald_DH_C"/>
</dbReference>
<evidence type="ECO:0000256" key="1">
    <source>
        <dbReference type="ARBA" id="ARBA00009986"/>
    </source>
</evidence>
<dbReference type="RefSeq" id="WP_094473524.1">
    <property type="nucleotide sequence ID" value="NZ_NOXT01000105.1"/>
</dbReference>
<evidence type="ECO:0000256" key="2">
    <source>
        <dbReference type="ARBA" id="ARBA00023002"/>
    </source>
</evidence>
<dbReference type="InterPro" id="IPR016161">
    <property type="entry name" value="Ald_DH/histidinol_DH"/>
</dbReference>
<dbReference type="OrthoDB" id="9802947at2"/>
<name>A0A255YJM5_9SPHN</name>
<feature type="domain" description="Aldehyde dehydrogenase" evidence="3">
    <location>
        <begin position="16"/>
        <end position="474"/>
    </location>
</feature>
<evidence type="ECO:0000313" key="4">
    <source>
        <dbReference type="EMBL" id="OYQ29383.1"/>
    </source>
</evidence>
<dbReference type="SUPFAM" id="SSF53720">
    <property type="entry name" value="ALDH-like"/>
    <property type="match status" value="1"/>
</dbReference>
<protein>
    <submittedName>
        <fullName evidence="4">NAD-dependent succinate-semialdehyde dehydrogenase</fullName>
    </submittedName>
</protein>
<dbReference type="PANTHER" id="PTHR43353:SF5">
    <property type="entry name" value="SUCCINATE-SEMIALDEHYDE DEHYDROGENASE, MITOCHONDRIAL"/>
    <property type="match status" value="1"/>
</dbReference>
<dbReference type="InterPro" id="IPR015590">
    <property type="entry name" value="Aldehyde_DH_dom"/>
</dbReference>
<dbReference type="GO" id="GO:0009450">
    <property type="term" value="P:gamma-aminobutyric acid catabolic process"/>
    <property type="evidence" value="ECO:0007669"/>
    <property type="project" value="TreeGrafter"/>
</dbReference>
<dbReference type="GO" id="GO:0004777">
    <property type="term" value="F:succinate-semialdehyde dehydrogenase (NAD+) activity"/>
    <property type="evidence" value="ECO:0007669"/>
    <property type="project" value="TreeGrafter"/>
</dbReference>
<keyword evidence="5" id="KW-1185">Reference proteome</keyword>
<dbReference type="CDD" id="cd07103">
    <property type="entry name" value="ALDH_F5_SSADH_GabD"/>
    <property type="match status" value="1"/>
</dbReference>
<dbReference type="InterPro" id="IPR050740">
    <property type="entry name" value="Aldehyde_DH_Superfamily"/>
</dbReference>
<dbReference type="Gene3D" id="3.40.309.10">
    <property type="entry name" value="Aldehyde Dehydrogenase, Chain A, domain 2"/>
    <property type="match status" value="1"/>
</dbReference>
<organism evidence="4 5">
    <name type="scientific">Sandarakinorhabdus cyanobacteriorum</name>
    <dbReference type="NCBI Taxonomy" id="1981098"/>
    <lineage>
        <taxon>Bacteria</taxon>
        <taxon>Pseudomonadati</taxon>
        <taxon>Pseudomonadota</taxon>
        <taxon>Alphaproteobacteria</taxon>
        <taxon>Sphingomonadales</taxon>
        <taxon>Sphingosinicellaceae</taxon>
        <taxon>Sandarakinorhabdus</taxon>
    </lineage>
</organism>
<comment type="caution">
    <text evidence="4">The sequence shown here is derived from an EMBL/GenBank/DDBJ whole genome shotgun (WGS) entry which is preliminary data.</text>
</comment>
<evidence type="ECO:0000313" key="5">
    <source>
        <dbReference type="Proteomes" id="UP000216991"/>
    </source>
</evidence>
<keyword evidence="2" id="KW-0560">Oxidoreductase</keyword>
<dbReference type="PANTHER" id="PTHR43353">
    <property type="entry name" value="SUCCINATE-SEMIALDEHYDE DEHYDROGENASE, MITOCHONDRIAL"/>
    <property type="match status" value="1"/>
</dbReference>
<dbReference type="FunFam" id="3.40.309.10:FF:000009">
    <property type="entry name" value="Aldehyde dehydrogenase A"/>
    <property type="match status" value="1"/>
</dbReference>
<dbReference type="Proteomes" id="UP000216991">
    <property type="component" value="Unassembled WGS sequence"/>
</dbReference>
<evidence type="ECO:0000259" key="3">
    <source>
        <dbReference type="Pfam" id="PF00171"/>
    </source>
</evidence>
<gene>
    <name evidence="4" type="ORF">CHU93_07745</name>
</gene>